<keyword evidence="2" id="KW-1185">Reference proteome</keyword>
<evidence type="ECO:0008006" key="3">
    <source>
        <dbReference type="Google" id="ProtNLM"/>
    </source>
</evidence>
<dbReference type="GeneID" id="70676536"/>
<accession>Q1DF74</accession>
<sequence>MAKVPRPAHAATLWGDRIKRVPSVVPVAEVLVPNACDATYAMDGDRHWVHKRLLGADGLLAEALGLLLGQALGAPVPEGAVTGPPDDTTWLSEVIPDIQHWDRQLANFIVNYPDVGRLLALDAILLNDDRHEGNLVLQATAEHEYSRRAWGIDMANALAGRPTDFAAAGMNTPSIAKLVDGIPVTLIQEGAMLAAVQAQSLSTYLVKSMVMEACSLSREPRETEDVLLGALLSRMARAPELVAEYLEKVGSRP</sequence>
<evidence type="ECO:0000313" key="1">
    <source>
        <dbReference type="EMBL" id="ABF92426.1"/>
    </source>
</evidence>
<dbReference type="EMBL" id="CP000113">
    <property type="protein sequence ID" value="ABF92426.1"/>
    <property type="molecule type" value="Genomic_DNA"/>
</dbReference>
<evidence type="ECO:0000313" key="2">
    <source>
        <dbReference type="Proteomes" id="UP000002402"/>
    </source>
</evidence>
<dbReference type="Proteomes" id="UP000002402">
    <property type="component" value="Chromosome"/>
</dbReference>
<reference evidence="1 2" key="1">
    <citation type="journal article" date="2006" name="Proc. Natl. Acad. Sci. U.S.A.">
        <title>Evolution of sensory complexity recorded in a myxobacterial genome.</title>
        <authorList>
            <person name="Goldman B.S."/>
            <person name="Nierman W.C."/>
            <person name="Kaiser D."/>
            <person name="Slater S.C."/>
            <person name="Durkin A.S."/>
            <person name="Eisen J.A."/>
            <person name="Ronning C.M."/>
            <person name="Barbazuk W.B."/>
            <person name="Blanchard M."/>
            <person name="Field C."/>
            <person name="Halling C."/>
            <person name="Hinkle G."/>
            <person name="Iartchuk O."/>
            <person name="Kim H.S."/>
            <person name="Mackenzie C."/>
            <person name="Madupu R."/>
            <person name="Miller N."/>
            <person name="Shvartsbeyn A."/>
            <person name="Sullivan S.A."/>
            <person name="Vaudin M."/>
            <person name="Wiegand R."/>
            <person name="Kaplan H.B."/>
        </authorList>
    </citation>
    <scope>NUCLEOTIDE SEQUENCE [LARGE SCALE GENOMIC DNA]</scope>
    <source>
        <strain evidence="2">DK1622</strain>
    </source>
</reference>
<gene>
    <name evidence="1" type="ordered locus">MXAN_0429</name>
</gene>
<dbReference type="AlphaFoldDB" id="Q1DF74"/>
<dbReference type="EnsemblBacteria" id="ABF92426">
    <property type="protein sequence ID" value="ABF92426"/>
    <property type="gene ID" value="MXAN_0429"/>
</dbReference>
<proteinExistence type="predicted"/>
<dbReference type="KEGG" id="mxa:MXAN_0429"/>
<dbReference type="HOGENOM" id="CLU_1097660_0_0_7"/>
<dbReference type="RefSeq" id="WP_011550562.1">
    <property type="nucleotide sequence ID" value="NC_008095.1"/>
</dbReference>
<name>Q1DF74_MYXXD</name>
<protein>
    <recommendedName>
        <fullName evidence="3">PI3K/PI4K catalytic domain-containing protein</fullName>
    </recommendedName>
</protein>
<organism evidence="1 2">
    <name type="scientific">Myxococcus xanthus (strain DK1622)</name>
    <dbReference type="NCBI Taxonomy" id="246197"/>
    <lineage>
        <taxon>Bacteria</taxon>
        <taxon>Pseudomonadati</taxon>
        <taxon>Myxococcota</taxon>
        <taxon>Myxococcia</taxon>
        <taxon>Myxococcales</taxon>
        <taxon>Cystobacterineae</taxon>
        <taxon>Myxococcaceae</taxon>
        <taxon>Myxococcus</taxon>
    </lineage>
</organism>